<evidence type="ECO:0000256" key="6">
    <source>
        <dbReference type="ARBA" id="ARBA00023136"/>
    </source>
</evidence>
<feature type="transmembrane region" description="Helical" evidence="7">
    <location>
        <begin position="130"/>
        <end position="152"/>
    </location>
</feature>
<reference evidence="9 10" key="1">
    <citation type="submission" date="2020-11" db="EMBL/GenBank/DDBJ databases">
        <title>Arthrobacter antarcticus sp. nov., isolated from Antarctic Soil.</title>
        <authorList>
            <person name="Li J."/>
        </authorList>
    </citation>
    <scope>NUCLEOTIDE SEQUENCE [LARGE SCALE GENOMIC DNA]</scope>
    <source>
        <strain evidence="9 10">Z1-20</strain>
    </source>
</reference>
<dbReference type="Pfam" id="PF07690">
    <property type="entry name" value="MFS_1"/>
    <property type="match status" value="1"/>
</dbReference>
<feature type="transmembrane region" description="Helical" evidence="7">
    <location>
        <begin position="164"/>
        <end position="189"/>
    </location>
</feature>
<keyword evidence="6 7" id="KW-0472">Membrane</keyword>
<dbReference type="InterPro" id="IPR011701">
    <property type="entry name" value="MFS"/>
</dbReference>
<comment type="subcellular location">
    <subcellularLocation>
        <location evidence="1">Cell membrane</location>
        <topology evidence="1">Multi-pass membrane protein</topology>
    </subcellularLocation>
</comment>
<dbReference type="EMBL" id="JADNYM010000025">
    <property type="protein sequence ID" value="MBG0741136.1"/>
    <property type="molecule type" value="Genomic_DNA"/>
</dbReference>
<dbReference type="PROSITE" id="PS50850">
    <property type="entry name" value="MFS"/>
    <property type="match status" value="1"/>
</dbReference>
<dbReference type="Proteomes" id="UP000655366">
    <property type="component" value="Unassembled WGS sequence"/>
</dbReference>
<keyword evidence="10" id="KW-1185">Reference proteome</keyword>
<dbReference type="InterPro" id="IPR050171">
    <property type="entry name" value="MFS_Transporters"/>
</dbReference>
<accession>A0A931CUF9</accession>
<keyword evidence="2" id="KW-0813">Transport</keyword>
<dbReference type="RefSeq" id="WP_196398069.1">
    <property type="nucleotide sequence ID" value="NZ_JADNYM010000025.1"/>
</dbReference>
<sequence length="232" mass="23726">MPVPAAAVFFALADGIGWLLVARALQGLAVGAASGAFTAALLATEPTRNRHRASLAVTAMTAAGGGLGPILCGLFADYLPAPLTLIFWIETVLLIVSALVIRRTPATLGTTGRQWRPTWPAVPAHLKRSFAAASSVSLVAWAVTALFLALAPSYVEAFTGSRNILLAGFVAGLILVCSGISQLASQLVFSSLSAQKSQLIGLTLLAVGLIGLPIAAATHTAAIVLTGGVAYW</sequence>
<evidence type="ECO:0000256" key="1">
    <source>
        <dbReference type="ARBA" id="ARBA00004651"/>
    </source>
</evidence>
<dbReference type="SUPFAM" id="SSF103473">
    <property type="entry name" value="MFS general substrate transporter"/>
    <property type="match status" value="1"/>
</dbReference>
<feature type="transmembrane region" description="Helical" evidence="7">
    <location>
        <begin position="201"/>
        <end position="231"/>
    </location>
</feature>
<feature type="transmembrane region" description="Helical" evidence="7">
    <location>
        <begin position="55"/>
        <end position="76"/>
    </location>
</feature>
<evidence type="ECO:0000259" key="8">
    <source>
        <dbReference type="PROSITE" id="PS50850"/>
    </source>
</evidence>
<dbReference type="AlphaFoldDB" id="A0A931CUF9"/>
<evidence type="ECO:0000256" key="2">
    <source>
        <dbReference type="ARBA" id="ARBA00022448"/>
    </source>
</evidence>
<evidence type="ECO:0000313" key="10">
    <source>
        <dbReference type="Proteomes" id="UP000655366"/>
    </source>
</evidence>
<keyword evidence="5 7" id="KW-1133">Transmembrane helix</keyword>
<evidence type="ECO:0000313" key="9">
    <source>
        <dbReference type="EMBL" id="MBG0741136.1"/>
    </source>
</evidence>
<dbReference type="InterPro" id="IPR036259">
    <property type="entry name" value="MFS_trans_sf"/>
</dbReference>
<feature type="transmembrane region" description="Helical" evidence="7">
    <location>
        <begin position="25"/>
        <end position="43"/>
    </location>
</feature>
<dbReference type="GO" id="GO:0022857">
    <property type="term" value="F:transmembrane transporter activity"/>
    <property type="evidence" value="ECO:0007669"/>
    <property type="project" value="InterPro"/>
</dbReference>
<evidence type="ECO:0000256" key="5">
    <source>
        <dbReference type="ARBA" id="ARBA00022989"/>
    </source>
</evidence>
<dbReference type="PANTHER" id="PTHR23517:SF13">
    <property type="entry name" value="MAJOR FACILITATOR SUPERFAMILY MFS_1"/>
    <property type="match status" value="1"/>
</dbReference>
<keyword evidence="4 7" id="KW-0812">Transmembrane</keyword>
<dbReference type="GO" id="GO:0005886">
    <property type="term" value="C:plasma membrane"/>
    <property type="evidence" value="ECO:0007669"/>
    <property type="project" value="UniProtKB-SubCell"/>
</dbReference>
<feature type="transmembrane region" description="Helical" evidence="7">
    <location>
        <begin position="82"/>
        <end position="101"/>
    </location>
</feature>
<keyword evidence="3" id="KW-1003">Cell membrane</keyword>
<comment type="caution">
    <text evidence="9">The sequence shown here is derived from an EMBL/GenBank/DDBJ whole genome shotgun (WGS) entry which is preliminary data.</text>
</comment>
<name>A0A931CUF9_9MICC</name>
<gene>
    <name evidence="9" type="ORF">IV500_17330</name>
</gene>
<dbReference type="Gene3D" id="1.20.1250.20">
    <property type="entry name" value="MFS general substrate transporter like domains"/>
    <property type="match status" value="1"/>
</dbReference>
<feature type="domain" description="Major facilitator superfamily (MFS) profile" evidence="8">
    <location>
        <begin position="1"/>
        <end position="232"/>
    </location>
</feature>
<organism evidence="9 10">
    <name type="scientific">Arthrobacter terrae</name>
    <dbReference type="NCBI Taxonomy" id="2935737"/>
    <lineage>
        <taxon>Bacteria</taxon>
        <taxon>Bacillati</taxon>
        <taxon>Actinomycetota</taxon>
        <taxon>Actinomycetes</taxon>
        <taxon>Micrococcales</taxon>
        <taxon>Micrococcaceae</taxon>
        <taxon>Arthrobacter</taxon>
    </lineage>
</organism>
<proteinExistence type="predicted"/>
<evidence type="ECO:0000256" key="4">
    <source>
        <dbReference type="ARBA" id="ARBA00022692"/>
    </source>
</evidence>
<dbReference type="PANTHER" id="PTHR23517">
    <property type="entry name" value="RESISTANCE PROTEIN MDTM, PUTATIVE-RELATED-RELATED"/>
    <property type="match status" value="1"/>
</dbReference>
<dbReference type="InterPro" id="IPR020846">
    <property type="entry name" value="MFS_dom"/>
</dbReference>
<evidence type="ECO:0000256" key="7">
    <source>
        <dbReference type="SAM" id="Phobius"/>
    </source>
</evidence>
<protein>
    <submittedName>
        <fullName evidence="9">MFS transporter</fullName>
    </submittedName>
</protein>
<evidence type="ECO:0000256" key="3">
    <source>
        <dbReference type="ARBA" id="ARBA00022475"/>
    </source>
</evidence>